<evidence type="ECO:0000313" key="3">
    <source>
        <dbReference type="EMBL" id="KAF3427096.1"/>
    </source>
</evidence>
<dbReference type="Proteomes" id="UP000655588">
    <property type="component" value="Unassembled WGS sequence"/>
</dbReference>
<evidence type="ECO:0000313" key="4">
    <source>
        <dbReference type="Proteomes" id="UP000655588"/>
    </source>
</evidence>
<evidence type="ECO:0000256" key="1">
    <source>
        <dbReference type="ARBA" id="ARBA00022574"/>
    </source>
</evidence>
<keyword evidence="4" id="KW-1185">Reference proteome</keyword>
<dbReference type="PANTHER" id="PTHR14107:SF16">
    <property type="entry name" value="AT02583P"/>
    <property type="match status" value="1"/>
</dbReference>
<dbReference type="InterPro" id="IPR051362">
    <property type="entry name" value="WD_repeat_creC_regulators"/>
</dbReference>
<accession>A0A833S0T1</accession>
<keyword evidence="1" id="KW-0853">WD repeat</keyword>
<gene>
    <name evidence="3" type="ORF">E2986_11169</name>
</gene>
<sequence length="103" mass="11473">MAVQLDGGGKEDLKTQFVTREGTYKLMTLSEYSRPNRVGYTNSQGSASVRVSFVTLPDPADPTGTQGLGDRMCFNFGKELYVYVYRGVKKRIDLTSDTTTFKL</sequence>
<dbReference type="EMBL" id="WNWW01000277">
    <property type="protein sequence ID" value="KAF3427096.1"/>
    <property type="molecule type" value="Genomic_DNA"/>
</dbReference>
<keyword evidence="2" id="KW-0677">Repeat</keyword>
<dbReference type="InterPro" id="IPR015943">
    <property type="entry name" value="WD40/YVTN_repeat-like_dom_sf"/>
</dbReference>
<proteinExistence type="predicted"/>
<dbReference type="PANTHER" id="PTHR14107">
    <property type="entry name" value="WD REPEAT PROTEIN"/>
    <property type="match status" value="1"/>
</dbReference>
<protein>
    <submittedName>
        <fullName evidence="3">Uncharacterized protein</fullName>
    </submittedName>
</protein>
<comment type="caution">
    <text evidence="3">The sequence shown here is derived from an EMBL/GenBank/DDBJ whole genome shotgun (WGS) entry which is preliminary data.</text>
</comment>
<name>A0A833S0T1_9HYME</name>
<dbReference type="Gene3D" id="2.130.10.10">
    <property type="entry name" value="YVTN repeat-like/Quinoprotein amine dehydrogenase"/>
    <property type="match status" value="1"/>
</dbReference>
<organism evidence="3 4">
    <name type="scientific">Frieseomelitta varia</name>
    <dbReference type="NCBI Taxonomy" id="561572"/>
    <lineage>
        <taxon>Eukaryota</taxon>
        <taxon>Metazoa</taxon>
        <taxon>Ecdysozoa</taxon>
        <taxon>Arthropoda</taxon>
        <taxon>Hexapoda</taxon>
        <taxon>Insecta</taxon>
        <taxon>Pterygota</taxon>
        <taxon>Neoptera</taxon>
        <taxon>Endopterygota</taxon>
        <taxon>Hymenoptera</taxon>
        <taxon>Apocrita</taxon>
        <taxon>Aculeata</taxon>
        <taxon>Apoidea</taxon>
        <taxon>Anthophila</taxon>
        <taxon>Apidae</taxon>
        <taxon>Frieseomelitta</taxon>
    </lineage>
</organism>
<reference evidence="3" key="1">
    <citation type="submission" date="2019-11" db="EMBL/GenBank/DDBJ databases">
        <title>The nuclear and mitochondrial genomes of Frieseomelitta varia - a highly eusocial stingless bee (Meliponini) with a permanently sterile worker caste.</title>
        <authorList>
            <person name="Freitas F.C.P."/>
            <person name="Lourenco A.P."/>
            <person name="Nunes F.M.F."/>
            <person name="Paschoal A.R."/>
            <person name="Abreu F.C.P."/>
            <person name="Barbin F.O."/>
            <person name="Bataglia L."/>
            <person name="Cardoso-Junior C.A.M."/>
            <person name="Cervoni M.S."/>
            <person name="Silva S.R."/>
            <person name="Dalarmi F."/>
            <person name="Del Lama M.A."/>
            <person name="Depintor T.S."/>
            <person name="Ferreira K.M."/>
            <person name="Goria P.S."/>
            <person name="Jaskot M.C."/>
            <person name="Lago D.C."/>
            <person name="Luna-Lucena D."/>
            <person name="Moda L.M."/>
            <person name="Nascimento L."/>
            <person name="Pedrino M."/>
            <person name="Rabico F.O."/>
            <person name="Sanches F.C."/>
            <person name="Santos D.E."/>
            <person name="Santos C.G."/>
            <person name="Vieira J."/>
            <person name="Lopes T.F."/>
            <person name="Barchuk A.R."/>
            <person name="Hartfelder K."/>
            <person name="Simoes Z.L.P."/>
            <person name="Bitondi M.M.G."/>
            <person name="Pinheiro D.G."/>
        </authorList>
    </citation>
    <scope>NUCLEOTIDE SEQUENCE</scope>
    <source>
        <strain evidence="3">USP_RPSP 00005682</strain>
        <tissue evidence="3">Whole individual</tissue>
    </source>
</reference>
<dbReference type="AlphaFoldDB" id="A0A833S0T1"/>
<evidence type="ECO:0000256" key="2">
    <source>
        <dbReference type="ARBA" id="ARBA00022737"/>
    </source>
</evidence>